<evidence type="ECO:0000256" key="11">
    <source>
        <dbReference type="ARBA" id="ARBA00022884"/>
    </source>
</evidence>
<evidence type="ECO:0000256" key="15">
    <source>
        <dbReference type="ARBA" id="ARBA00047364"/>
    </source>
</evidence>
<evidence type="ECO:0000256" key="9">
    <source>
        <dbReference type="ARBA" id="ARBA00022741"/>
    </source>
</evidence>
<evidence type="ECO:0000256" key="12">
    <source>
        <dbReference type="ARBA" id="ARBA00022917"/>
    </source>
</evidence>
<dbReference type="GO" id="GO:0005737">
    <property type="term" value="C:cytoplasm"/>
    <property type="evidence" value="ECO:0007669"/>
    <property type="project" value="UniProtKB-SubCell"/>
</dbReference>
<evidence type="ECO:0000256" key="4">
    <source>
        <dbReference type="ARBA" id="ARBA00012838"/>
    </source>
</evidence>
<evidence type="ECO:0000313" key="19">
    <source>
        <dbReference type="Proteomes" id="UP000177325"/>
    </source>
</evidence>
<evidence type="ECO:0000256" key="1">
    <source>
        <dbReference type="ARBA" id="ARBA00003314"/>
    </source>
</evidence>
<dbReference type="PANTHER" id="PTHR11586">
    <property type="entry name" value="TRNA-AMINOACYLATION COFACTOR ARC1 FAMILY MEMBER"/>
    <property type="match status" value="1"/>
</dbReference>
<evidence type="ECO:0000256" key="6">
    <source>
        <dbReference type="ARBA" id="ARBA00022490"/>
    </source>
</evidence>
<comment type="subcellular location">
    <subcellularLocation>
        <location evidence="2">Cytoplasm</location>
    </subcellularLocation>
</comment>
<comment type="caution">
    <text evidence="18">The sequence shown here is derived from an EMBL/GenBank/DDBJ whole genome shotgun (WGS) entry which is preliminary data.</text>
</comment>
<evidence type="ECO:0000256" key="8">
    <source>
        <dbReference type="ARBA" id="ARBA00022598"/>
    </source>
</evidence>
<evidence type="ECO:0000256" key="13">
    <source>
        <dbReference type="ARBA" id="ARBA00023146"/>
    </source>
</evidence>
<comment type="function">
    <text evidence="1">Is required not only for elongation of protein synthesis but also for the initiation of all mRNA translation through initiator tRNA(fMet) aminoacylation.</text>
</comment>
<evidence type="ECO:0000256" key="5">
    <source>
        <dbReference type="ARBA" id="ARBA00018753"/>
    </source>
</evidence>
<dbReference type="EMBL" id="MFMM01000001">
    <property type="protein sequence ID" value="OGG84555.1"/>
    <property type="molecule type" value="Genomic_DNA"/>
</dbReference>
<dbReference type="AlphaFoldDB" id="A0A1F6FFB4"/>
<sequence length="110" mass="12135">MEQISYDDFAKLEIKIGTILSVDIVEDADKLLKLSVDVGEETPRQIISGIRTFFEDPQVLVGKQCPFLTNLAPRTIRGFESQGMILAASSEDAFAILHPHVPMPHGAKVK</sequence>
<keyword evidence="7 16" id="KW-0820">tRNA-binding</keyword>
<keyword evidence="8" id="KW-0436">Ligase</keyword>
<dbReference type="EC" id="6.1.1.10" evidence="4"/>
<keyword evidence="11 16" id="KW-0694">RNA-binding</keyword>
<keyword evidence="9" id="KW-0547">Nucleotide-binding</keyword>
<reference evidence="18 19" key="1">
    <citation type="journal article" date="2016" name="Nat. Commun.">
        <title>Thousands of microbial genomes shed light on interconnected biogeochemical processes in an aquifer system.</title>
        <authorList>
            <person name="Anantharaman K."/>
            <person name="Brown C.T."/>
            <person name="Hug L.A."/>
            <person name="Sharon I."/>
            <person name="Castelle C.J."/>
            <person name="Probst A.J."/>
            <person name="Thomas B.C."/>
            <person name="Singh A."/>
            <person name="Wilkins M.J."/>
            <person name="Karaoz U."/>
            <person name="Brodie E.L."/>
            <person name="Williams K.H."/>
            <person name="Hubbard S.S."/>
            <person name="Banfield J.F."/>
        </authorList>
    </citation>
    <scope>NUCLEOTIDE SEQUENCE [LARGE SCALE GENOMIC DNA]</scope>
</reference>
<evidence type="ECO:0000259" key="17">
    <source>
        <dbReference type="PROSITE" id="PS50886"/>
    </source>
</evidence>
<dbReference type="Gene3D" id="2.40.50.140">
    <property type="entry name" value="Nucleic acid-binding proteins"/>
    <property type="match status" value="1"/>
</dbReference>
<comment type="catalytic activity">
    <reaction evidence="15">
        <text>tRNA(Met) + L-methionine + ATP = L-methionyl-tRNA(Met) + AMP + diphosphate</text>
        <dbReference type="Rhea" id="RHEA:13481"/>
        <dbReference type="Rhea" id="RHEA-COMP:9667"/>
        <dbReference type="Rhea" id="RHEA-COMP:9698"/>
        <dbReference type="ChEBI" id="CHEBI:30616"/>
        <dbReference type="ChEBI" id="CHEBI:33019"/>
        <dbReference type="ChEBI" id="CHEBI:57844"/>
        <dbReference type="ChEBI" id="CHEBI:78442"/>
        <dbReference type="ChEBI" id="CHEBI:78530"/>
        <dbReference type="ChEBI" id="CHEBI:456215"/>
        <dbReference type="EC" id="6.1.1.10"/>
    </reaction>
</comment>
<feature type="domain" description="TRNA-binding" evidence="17">
    <location>
        <begin position="8"/>
        <end position="110"/>
    </location>
</feature>
<evidence type="ECO:0000256" key="7">
    <source>
        <dbReference type="ARBA" id="ARBA00022555"/>
    </source>
</evidence>
<evidence type="ECO:0000256" key="16">
    <source>
        <dbReference type="PROSITE-ProRule" id="PRU00209"/>
    </source>
</evidence>
<keyword evidence="10" id="KW-0067">ATP-binding</keyword>
<dbReference type="STRING" id="1798525.A3G90_00490"/>
<dbReference type="InterPro" id="IPR012340">
    <property type="entry name" value="NA-bd_OB-fold"/>
</dbReference>
<dbReference type="SUPFAM" id="SSF50249">
    <property type="entry name" value="Nucleic acid-binding proteins"/>
    <property type="match status" value="1"/>
</dbReference>
<dbReference type="InterPro" id="IPR002547">
    <property type="entry name" value="tRNA-bd_dom"/>
</dbReference>
<dbReference type="Pfam" id="PF01588">
    <property type="entry name" value="tRNA_bind"/>
    <property type="match status" value="1"/>
</dbReference>
<evidence type="ECO:0000256" key="10">
    <source>
        <dbReference type="ARBA" id="ARBA00022840"/>
    </source>
</evidence>
<accession>A0A1F6FFB4</accession>
<evidence type="ECO:0000313" key="18">
    <source>
        <dbReference type="EMBL" id="OGG84555.1"/>
    </source>
</evidence>
<proteinExistence type="predicted"/>
<evidence type="ECO:0000256" key="3">
    <source>
        <dbReference type="ARBA" id="ARBA00011738"/>
    </source>
</evidence>
<protein>
    <recommendedName>
        <fullName evidence="5">Methionine--tRNA ligase</fullName>
        <ecNumber evidence="4">6.1.1.10</ecNumber>
    </recommendedName>
    <alternativeName>
        <fullName evidence="14">Methionyl-tRNA synthetase</fullName>
    </alternativeName>
</protein>
<dbReference type="GO" id="GO:0004825">
    <property type="term" value="F:methionine-tRNA ligase activity"/>
    <property type="evidence" value="ECO:0007669"/>
    <property type="project" value="UniProtKB-EC"/>
</dbReference>
<keyword evidence="13" id="KW-0030">Aminoacyl-tRNA synthetase</keyword>
<dbReference type="FunFam" id="2.40.50.140:FF:000042">
    <property type="entry name" value="Methionine--tRNA ligase"/>
    <property type="match status" value="1"/>
</dbReference>
<keyword evidence="12" id="KW-0648">Protein biosynthesis</keyword>
<dbReference type="InterPro" id="IPR051270">
    <property type="entry name" value="Tyrosine-tRNA_ligase_regulator"/>
</dbReference>
<gene>
    <name evidence="18" type="ORF">A3G90_00490</name>
</gene>
<organism evidence="18 19">
    <name type="scientific">Candidatus Kaiserbacteria bacterium RIFCSPLOWO2_12_FULL_45_26</name>
    <dbReference type="NCBI Taxonomy" id="1798525"/>
    <lineage>
        <taxon>Bacteria</taxon>
        <taxon>Candidatus Kaiseribacteriota</taxon>
    </lineage>
</organism>
<comment type="subunit">
    <text evidence="3">Homodimer.</text>
</comment>
<dbReference type="GO" id="GO:0006431">
    <property type="term" value="P:methionyl-tRNA aminoacylation"/>
    <property type="evidence" value="ECO:0007669"/>
    <property type="project" value="InterPro"/>
</dbReference>
<name>A0A1F6FFB4_9BACT</name>
<dbReference type="InterPro" id="IPR004495">
    <property type="entry name" value="Met-tRNA-synth_bsu_C"/>
</dbReference>
<evidence type="ECO:0000256" key="14">
    <source>
        <dbReference type="ARBA" id="ARBA00030904"/>
    </source>
</evidence>
<evidence type="ECO:0000256" key="2">
    <source>
        <dbReference type="ARBA" id="ARBA00004496"/>
    </source>
</evidence>
<keyword evidence="6" id="KW-0963">Cytoplasm</keyword>
<dbReference type="GO" id="GO:0000049">
    <property type="term" value="F:tRNA binding"/>
    <property type="evidence" value="ECO:0007669"/>
    <property type="project" value="UniProtKB-UniRule"/>
</dbReference>
<dbReference type="Proteomes" id="UP000177325">
    <property type="component" value="Unassembled WGS sequence"/>
</dbReference>
<dbReference type="PROSITE" id="PS50886">
    <property type="entry name" value="TRBD"/>
    <property type="match status" value="1"/>
</dbReference>
<dbReference type="PANTHER" id="PTHR11586:SF37">
    <property type="entry name" value="TRNA-BINDING DOMAIN-CONTAINING PROTEIN"/>
    <property type="match status" value="1"/>
</dbReference>
<dbReference type="CDD" id="cd02800">
    <property type="entry name" value="tRNA_bind_EcMetRS_like"/>
    <property type="match status" value="1"/>
</dbReference>
<dbReference type="GO" id="GO:0005524">
    <property type="term" value="F:ATP binding"/>
    <property type="evidence" value="ECO:0007669"/>
    <property type="project" value="UniProtKB-KW"/>
</dbReference>